<dbReference type="GO" id="GO:0006612">
    <property type="term" value="P:protein targeting to membrane"/>
    <property type="evidence" value="ECO:0007669"/>
    <property type="project" value="TreeGrafter"/>
</dbReference>
<reference evidence="10" key="2">
    <citation type="submission" date="2020-11" db="EMBL/GenBank/DDBJ databases">
        <authorList>
            <person name="McCartney M.A."/>
            <person name="Auch B."/>
            <person name="Kono T."/>
            <person name="Mallez S."/>
            <person name="Becker A."/>
            <person name="Gohl D.M."/>
            <person name="Silverstein K.A.T."/>
            <person name="Koren S."/>
            <person name="Bechman K.B."/>
            <person name="Herman A."/>
            <person name="Abrahante J.E."/>
            <person name="Garbe J."/>
        </authorList>
    </citation>
    <scope>NUCLEOTIDE SEQUENCE</scope>
    <source>
        <strain evidence="10">Duluth1</strain>
        <tissue evidence="10">Whole animal</tissue>
    </source>
</reference>
<feature type="compositionally biased region" description="Polar residues" evidence="8">
    <location>
        <begin position="286"/>
        <end position="317"/>
    </location>
</feature>
<dbReference type="GO" id="GO:0005783">
    <property type="term" value="C:endoplasmic reticulum"/>
    <property type="evidence" value="ECO:0007669"/>
    <property type="project" value="TreeGrafter"/>
</dbReference>
<evidence type="ECO:0000256" key="1">
    <source>
        <dbReference type="ARBA" id="ARBA00004141"/>
    </source>
</evidence>
<evidence type="ECO:0000256" key="3">
    <source>
        <dbReference type="ARBA" id="ARBA00022692"/>
    </source>
</evidence>
<evidence type="ECO:0000313" key="10">
    <source>
        <dbReference type="EMBL" id="KAH3795947.1"/>
    </source>
</evidence>
<organism evidence="10 11">
    <name type="scientific">Dreissena polymorpha</name>
    <name type="common">Zebra mussel</name>
    <name type="synonym">Mytilus polymorpha</name>
    <dbReference type="NCBI Taxonomy" id="45954"/>
    <lineage>
        <taxon>Eukaryota</taxon>
        <taxon>Metazoa</taxon>
        <taxon>Spiralia</taxon>
        <taxon>Lophotrochozoa</taxon>
        <taxon>Mollusca</taxon>
        <taxon>Bivalvia</taxon>
        <taxon>Autobranchia</taxon>
        <taxon>Heteroconchia</taxon>
        <taxon>Euheterodonta</taxon>
        <taxon>Imparidentia</taxon>
        <taxon>Neoheterodontei</taxon>
        <taxon>Myida</taxon>
        <taxon>Dreissenoidea</taxon>
        <taxon>Dreissenidae</taxon>
        <taxon>Dreissena</taxon>
    </lineage>
</organism>
<reference evidence="10" key="1">
    <citation type="journal article" date="2019" name="bioRxiv">
        <title>The Genome of the Zebra Mussel, Dreissena polymorpha: A Resource for Invasive Species Research.</title>
        <authorList>
            <person name="McCartney M.A."/>
            <person name="Auch B."/>
            <person name="Kono T."/>
            <person name="Mallez S."/>
            <person name="Zhang Y."/>
            <person name="Obille A."/>
            <person name="Becker A."/>
            <person name="Abrahante J.E."/>
            <person name="Garbe J."/>
            <person name="Badalamenti J.P."/>
            <person name="Herman A."/>
            <person name="Mangelson H."/>
            <person name="Liachko I."/>
            <person name="Sullivan S."/>
            <person name="Sone E.D."/>
            <person name="Koren S."/>
            <person name="Silverstein K.A.T."/>
            <person name="Beckman K.B."/>
            <person name="Gohl D.M."/>
        </authorList>
    </citation>
    <scope>NUCLEOTIDE SEQUENCE</scope>
    <source>
        <strain evidence="10">Duluth1</strain>
        <tissue evidence="10">Whole animal</tissue>
    </source>
</reference>
<evidence type="ECO:0000256" key="8">
    <source>
        <dbReference type="SAM" id="MobiDB-lite"/>
    </source>
</evidence>
<comment type="similarity">
    <text evidence="7">Belongs to the DHHC palmitoyltransferase family.</text>
</comment>
<evidence type="ECO:0000256" key="4">
    <source>
        <dbReference type="ARBA" id="ARBA00022989"/>
    </source>
</evidence>
<keyword evidence="6 7" id="KW-0012">Acyltransferase</keyword>
<accession>A0A9D4FHI7</accession>
<evidence type="ECO:0000256" key="5">
    <source>
        <dbReference type="ARBA" id="ARBA00023136"/>
    </source>
</evidence>
<comment type="domain">
    <text evidence="7">The DHHC domain is required for palmitoyltransferase activity.</text>
</comment>
<name>A0A9D4FHI7_DREPO</name>
<evidence type="ECO:0000259" key="9">
    <source>
        <dbReference type="Pfam" id="PF01529"/>
    </source>
</evidence>
<dbReference type="Pfam" id="PF01529">
    <property type="entry name" value="DHHC"/>
    <property type="match status" value="1"/>
</dbReference>
<keyword evidence="4 7" id="KW-1133">Transmembrane helix</keyword>
<dbReference type="GO" id="GO:0016020">
    <property type="term" value="C:membrane"/>
    <property type="evidence" value="ECO:0007669"/>
    <property type="project" value="UniProtKB-SubCell"/>
</dbReference>
<dbReference type="EC" id="2.3.1.225" evidence="7"/>
<dbReference type="Proteomes" id="UP000828390">
    <property type="component" value="Unassembled WGS sequence"/>
</dbReference>
<feature type="domain" description="Palmitoyltransferase DHHC" evidence="9">
    <location>
        <begin position="104"/>
        <end position="255"/>
    </location>
</feature>
<comment type="subcellular location">
    <subcellularLocation>
        <location evidence="1">Membrane</location>
        <topology evidence="1">Multi-pass membrane protein</topology>
    </subcellularLocation>
</comment>
<proteinExistence type="inferred from homology"/>
<evidence type="ECO:0000256" key="7">
    <source>
        <dbReference type="RuleBase" id="RU079119"/>
    </source>
</evidence>
<dbReference type="PANTHER" id="PTHR22883">
    <property type="entry name" value="ZINC FINGER DHHC DOMAIN CONTAINING PROTEIN"/>
    <property type="match status" value="1"/>
</dbReference>
<comment type="catalytic activity">
    <reaction evidence="7">
        <text>L-cysteinyl-[protein] + hexadecanoyl-CoA = S-hexadecanoyl-L-cysteinyl-[protein] + CoA</text>
        <dbReference type="Rhea" id="RHEA:36683"/>
        <dbReference type="Rhea" id="RHEA-COMP:10131"/>
        <dbReference type="Rhea" id="RHEA-COMP:11032"/>
        <dbReference type="ChEBI" id="CHEBI:29950"/>
        <dbReference type="ChEBI" id="CHEBI:57287"/>
        <dbReference type="ChEBI" id="CHEBI:57379"/>
        <dbReference type="ChEBI" id="CHEBI:74151"/>
        <dbReference type="EC" id="2.3.1.225"/>
    </reaction>
</comment>
<evidence type="ECO:0000256" key="2">
    <source>
        <dbReference type="ARBA" id="ARBA00022679"/>
    </source>
</evidence>
<dbReference type="PROSITE" id="PS50216">
    <property type="entry name" value="DHHC"/>
    <property type="match status" value="1"/>
</dbReference>
<gene>
    <name evidence="10" type="ORF">DPMN_149509</name>
</gene>
<keyword evidence="2 7" id="KW-0808">Transferase</keyword>
<keyword evidence="3 7" id="KW-0812">Transmembrane</keyword>
<evidence type="ECO:0000313" key="11">
    <source>
        <dbReference type="Proteomes" id="UP000828390"/>
    </source>
</evidence>
<keyword evidence="11" id="KW-1185">Reference proteome</keyword>
<protein>
    <recommendedName>
        <fullName evidence="7">Palmitoyltransferase</fullName>
        <ecNumber evidence="7">2.3.1.225</ecNumber>
    </recommendedName>
</protein>
<feature type="transmembrane region" description="Helical" evidence="7">
    <location>
        <begin position="28"/>
        <end position="49"/>
    </location>
</feature>
<evidence type="ECO:0000256" key="6">
    <source>
        <dbReference type="ARBA" id="ARBA00023315"/>
    </source>
</evidence>
<dbReference type="EMBL" id="JAIWYP010000007">
    <property type="protein sequence ID" value="KAH3795947.1"/>
    <property type="molecule type" value="Genomic_DNA"/>
</dbReference>
<sequence>MLMGDVEAAKVEPSRKNGWNLPPSRKQVVAWTVLIILGVLHFTSLVPALRTSWQPVAHIVPAVVLTFHLIVHLTAMSIDPSDDNVLQNKCPKLKIDRSKHEHVIENSHCNICQVDVAVTSKHCRACNKCVQNFDHHCEYMNTCIGGKNYRWFIATVVSAVVAIAWESGLAVMEFVTYFTDQASRRILQPYIDLGPMQHYKEADFKIFLQSVPHEVWLTMLAVYFVLGFLAIALFGQLLGYHIYFIYHNMSTYDYILAQRRKSQEVVASNKKCCHKKKNKVHPAPDSSPTNYGNSTSLSPPDIQTPTDPENNNNSSKLAPSLDQYTLHVINKCVTTNRLLPPLQGDKTAGLQTVVDIEM</sequence>
<feature type="transmembrane region" description="Helical" evidence="7">
    <location>
        <begin position="56"/>
        <end position="78"/>
    </location>
</feature>
<dbReference type="AlphaFoldDB" id="A0A9D4FHI7"/>
<dbReference type="InterPro" id="IPR001594">
    <property type="entry name" value="Palmitoyltrfase_DHHC"/>
</dbReference>
<feature type="transmembrane region" description="Helical" evidence="7">
    <location>
        <begin position="151"/>
        <end position="178"/>
    </location>
</feature>
<keyword evidence="5 7" id="KW-0472">Membrane</keyword>
<comment type="caution">
    <text evidence="10">The sequence shown here is derived from an EMBL/GenBank/DDBJ whole genome shotgun (WGS) entry which is preliminary data.</text>
</comment>
<feature type="transmembrane region" description="Helical" evidence="7">
    <location>
        <begin position="215"/>
        <end position="243"/>
    </location>
</feature>
<dbReference type="PANTHER" id="PTHR22883:SF203">
    <property type="entry name" value="PALMITOYLTRANSFERASE"/>
    <property type="match status" value="1"/>
</dbReference>
<dbReference type="GO" id="GO:0019706">
    <property type="term" value="F:protein-cysteine S-palmitoyltransferase activity"/>
    <property type="evidence" value="ECO:0007669"/>
    <property type="project" value="UniProtKB-EC"/>
</dbReference>
<dbReference type="InterPro" id="IPR039859">
    <property type="entry name" value="PFA4/ZDH16/20/ERF2-like"/>
</dbReference>
<feature type="region of interest" description="Disordered" evidence="8">
    <location>
        <begin position="275"/>
        <end position="317"/>
    </location>
</feature>
<dbReference type="GO" id="GO:0005794">
    <property type="term" value="C:Golgi apparatus"/>
    <property type="evidence" value="ECO:0007669"/>
    <property type="project" value="TreeGrafter"/>
</dbReference>